<evidence type="ECO:0000313" key="8">
    <source>
        <dbReference type="Proteomes" id="UP000184513"/>
    </source>
</evidence>
<feature type="transmembrane region" description="Helical" evidence="5">
    <location>
        <begin position="88"/>
        <end position="110"/>
    </location>
</feature>
<dbReference type="SUPFAM" id="SSF103481">
    <property type="entry name" value="Multidrug resistance efflux transporter EmrE"/>
    <property type="match status" value="2"/>
</dbReference>
<evidence type="ECO:0000256" key="4">
    <source>
        <dbReference type="ARBA" id="ARBA00023136"/>
    </source>
</evidence>
<dbReference type="PANTHER" id="PTHR22911">
    <property type="entry name" value="ACYL-MALONYL CONDENSING ENZYME-RELATED"/>
    <property type="match status" value="1"/>
</dbReference>
<keyword evidence="8" id="KW-1185">Reference proteome</keyword>
<protein>
    <submittedName>
        <fullName evidence="7">EamA domain-containing membrane protein RarD</fullName>
    </submittedName>
</protein>
<evidence type="ECO:0000256" key="2">
    <source>
        <dbReference type="ARBA" id="ARBA00022692"/>
    </source>
</evidence>
<dbReference type="EMBL" id="FRCY01000004">
    <property type="protein sequence ID" value="SHM92282.1"/>
    <property type="molecule type" value="Genomic_DNA"/>
</dbReference>
<keyword evidence="3 5" id="KW-1133">Transmembrane helix</keyword>
<sequence>MSNASVRHMLLASFFFALMNVTVKYLPHIPAIEIILFRSVFSFIFSFLILKKQKVPVLGNNKKLLITRGAVGSVGLITFFYTLQKIPLASAVTIQYLGPIFTSILGIFIVREKVRPIQFFYFAIAFSGVLMIEGFDSRIDPLYLSIGITSALFSGLAYNVIRKLKNTEHPLVIVFYFPLVTIPIAGLLSYYFWVSPEGWDWLLLLLIGILTQFAQYFMTMAYQNANLAKVASLNYIGIIYALGFGFVLFGETYNVWTYGGMLLVLSGVIMNLFNSRKNRIN</sequence>
<evidence type="ECO:0000256" key="1">
    <source>
        <dbReference type="ARBA" id="ARBA00004141"/>
    </source>
</evidence>
<accession>A0A1M7MP49</accession>
<dbReference type="STRING" id="388280.SAMN04488057_104390"/>
<feature type="transmembrane region" description="Helical" evidence="5">
    <location>
        <begin position="141"/>
        <end position="161"/>
    </location>
</feature>
<evidence type="ECO:0000313" key="7">
    <source>
        <dbReference type="EMBL" id="SHM92282.1"/>
    </source>
</evidence>
<evidence type="ECO:0000256" key="5">
    <source>
        <dbReference type="SAM" id="Phobius"/>
    </source>
</evidence>
<feature type="transmembrane region" description="Helical" evidence="5">
    <location>
        <begin position="255"/>
        <end position="273"/>
    </location>
</feature>
<dbReference type="InterPro" id="IPR000620">
    <property type="entry name" value="EamA_dom"/>
</dbReference>
<dbReference type="PANTHER" id="PTHR22911:SF6">
    <property type="entry name" value="SOLUTE CARRIER FAMILY 35 MEMBER G1"/>
    <property type="match status" value="1"/>
</dbReference>
<keyword evidence="4 5" id="KW-0472">Membrane</keyword>
<feature type="domain" description="EamA" evidence="6">
    <location>
        <begin position="146"/>
        <end position="272"/>
    </location>
</feature>
<dbReference type="Proteomes" id="UP000184513">
    <property type="component" value="Unassembled WGS sequence"/>
</dbReference>
<feature type="transmembrane region" description="Helical" evidence="5">
    <location>
        <begin position="230"/>
        <end position="249"/>
    </location>
</feature>
<feature type="transmembrane region" description="Helical" evidence="5">
    <location>
        <begin position="173"/>
        <end position="193"/>
    </location>
</feature>
<organism evidence="7 8">
    <name type="scientific">Cyclobacterium lianum</name>
    <dbReference type="NCBI Taxonomy" id="388280"/>
    <lineage>
        <taxon>Bacteria</taxon>
        <taxon>Pseudomonadati</taxon>
        <taxon>Bacteroidota</taxon>
        <taxon>Cytophagia</taxon>
        <taxon>Cytophagales</taxon>
        <taxon>Cyclobacteriaceae</taxon>
        <taxon>Cyclobacterium</taxon>
    </lineage>
</organism>
<proteinExistence type="predicted"/>
<keyword evidence="2 5" id="KW-0812">Transmembrane</keyword>
<reference evidence="7 8" key="1">
    <citation type="submission" date="2016-11" db="EMBL/GenBank/DDBJ databases">
        <authorList>
            <person name="Jaros S."/>
            <person name="Januszkiewicz K."/>
            <person name="Wedrychowicz H."/>
        </authorList>
    </citation>
    <scope>NUCLEOTIDE SEQUENCE [LARGE SCALE GENOMIC DNA]</scope>
    <source>
        <strain evidence="7 8">CGMCC 1.6102</strain>
    </source>
</reference>
<evidence type="ECO:0000256" key="3">
    <source>
        <dbReference type="ARBA" id="ARBA00022989"/>
    </source>
</evidence>
<dbReference type="Gene3D" id="1.10.3730.20">
    <property type="match status" value="1"/>
</dbReference>
<dbReference type="Pfam" id="PF00892">
    <property type="entry name" value="EamA"/>
    <property type="match status" value="2"/>
</dbReference>
<dbReference type="InterPro" id="IPR037185">
    <property type="entry name" value="EmrE-like"/>
</dbReference>
<dbReference type="AlphaFoldDB" id="A0A1M7MP49"/>
<dbReference type="GO" id="GO:0016020">
    <property type="term" value="C:membrane"/>
    <property type="evidence" value="ECO:0007669"/>
    <property type="project" value="UniProtKB-SubCell"/>
</dbReference>
<gene>
    <name evidence="7" type="ORF">SAMN04488057_104390</name>
</gene>
<feature type="transmembrane region" description="Helical" evidence="5">
    <location>
        <begin position="199"/>
        <end position="218"/>
    </location>
</feature>
<feature type="domain" description="EamA" evidence="6">
    <location>
        <begin position="9"/>
        <end position="132"/>
    </location>
</feature>
<name>A0A1M7MP49_9BACT</name>
<feature type="transmembrane region" description="Helical" evidence="5">
    <location>
        <begin position="63"/>
        <end position="82"/>
    </location>
</feature>
<comment type="subcellular location">
    <subcellularLocation>
        <location evidence="1">Membrane</location>
        <topology evidence="1">Multi-pass membrane protein</topology>
    </subcellularLocation>
</comment>
<feature type="transmembrane region" description="Helical" evidence="5">
    <location>
        <begin position="34"/>
        <end position="51"/>
    </location>
</feature>
<feature type="transmembrane region" description="Helical" evidence="5">
    <location>
        <begin position="117"/>
        <end position="135"/>
    </location>
</feature>
<evidence type="ECO:0000259" key="6">
    <source>
        <dbReference type="Pfam" id="PF00892"/>
    </source>
</evidence>